<feature type="transmembrane region" description="Helical" evidence="6">
    <location>
        <begin position="132"/>
        <end position="155"/>
    </location>
</feature>
<comment type="subcellular location">
    <subcellularLocation>
        <location evidence="1">Membrane</location>
        <topology evidence="1">Multi-pass membrane protein</topology>
    </subcellularLocation>
</comment>
<dbReference type="GO" id="GO:0016020">
    <property type="term" value="C:membrane"/>
    <property type="evidence" value="ECO:0007669"/>
    <property type="project" value="UniProtKB-SubCell"/>
</dbReference>
<name>A0AAN7JCT7_QUERU</name>
<dbReference type="Proteomes" id="UP001324115">
    <property type="component" value="Unassembled WGS sequence"/>
</dbReference>
<feature type="transmembrane region" description="Helical" evidence="6">
    <location>
        <begin position="87"/>
        <end position="111"/>
    </location>
</feature>
<comment type="caution">
    <text evidence="7">The sequence shown here is derived from an EMBL/GenBank/DDBJ whole genome shotgun (WGS) entry which is preliminary data.</text>
</comment>
<dbReference type="Pfam" id="PF00854">
    <property type="entry name" value="PTR2"/>
    <property type="match status" value="2"/>
</dbReference>
<dbReference type="SUPFAM" id="SSF103473">
    <property type="entry name" value="MFS general substrate transporter"/>
    <property type="match status" value="1"/>
</dbReference>
<keyword evidence="8" id="KW-1185">Reference proteome</keyword>
<keyword evidence="3 6" id="KW-0812">Transmembrane</keyword>
<dbReference type="InterPro" id="IPR036259">
    <property type="entry name" value="MFS_trans_sf"/>
</dbReference>
<proteinExistence type="inferred from homology"/>
<evidence type="ECO:0000256" key="3">
    <source>
        <dbReference type="ARBA" id="ARBA00022692"/>
    </source>
</evidence>
<feature type="transmembrane region" description="Helical" evidence="6">
    <location>
        <begin position="278"/>
        <end position="301"/>
    </location>
</feature>
<evidence type="ECO:0000256" key="4">
    <source>
        <dbReference type="ARBA" id="ARBA00022989"/>
    </source>
</evidence>
<evidence type="ECO:0000256" key="1">
    <source>
        <dbReference type="ARBA" id="ARBA00004141"/>
    </source>
</evidence>
<evidence type="ECO:0000256" key="2">
    <source>
        <dbReference type="ARBA" id="ARBA00005982"/>
    </source>
</evidence>
<accession>A0AAN7JCT7</accession>
<feature type="transmembrane region" description="Helical" evidence="6">
    <location>
        <begin position="61"/>
        <end position="81"/>
    </location>
</feature>
<feature type="transmembrane region" description="Helical" evidence="6">
    <location>
        <begin position="175"/>
        <end position="199"/>
    </location>
</feature>
<dbReference type="EMBL" id="JAXUIC010000001">
    <property type="protein sequence ID" value="KAK4606237.1"/>
    <property type="molecule type" value="Genomic_DNA"/>
</dbReference>
<evidence type="ECO:0000313" key="7">
    <source>
        <dbReference type="EMBL" id="KAK4606237.1"/>
    </source>
</evidence>
<feature type="transmembrane region" description="Helical" evidence="6">
    <location>
        <begin position="436"/>
        <end position="456"/>
    </location>
</feature>
<dbReference type="InterPro" id="IPR000109">
    <property type="entry name" value="POT_fam"/>
</dbReference>
<evidence type="ECO:0000256" key="6">
    <source>
        <dbReference type="SAM" id="Phobius"/>
    </source>
</evidence>
<dbReference type="PANTHER" id="PTHR11654">
    <property type="entry name" value="OLIGOPEPTIDE TRANSPORTER-RELATED"/>
    <property type="match status" value="1"/>
</dbReference>
<evidence type="ECO:0000256" key="5">
    <source>
        <dbReference type="ARBA" id="ARBA00023136"/>
    </source>
</evidence>
<protein>
    <submittedName>
        <fullName evidence="7">Uncharacterized protein</fullName>
    </submittedName>
</protein>
<evidence type="ECO:0000313" key="8">
    <source>
        <dbReference type="Proteomes" id="UP001324115"/>
    </source>
</evidence>
<keyword evidence="4 6" id="KW-1133">Transmembrane helix</keyword>
<organism evidence="7 8">
    <name type="scientific">Quercus rubra</name>
    <name type="common">Northern red oak</name>
    <name type="synonym">Quercus borealis</name>
    <dbReference type="NCBI Taxonomy" id="3512"/>
    <lineage>
        <taxon>Eukaryota</taxon>
        <taxon>Viridiplantae</taxon>
        <taxon>Streptophyta</taxon>
        <taxon>Embryophyta</taxon>
        <taxon>Tracheophyta</taxon>
        <taxon>Spermatophyta</taxon>
        <taxon>Magnoliopsida</taxon>
        <taxon>eudicotyledons</taxon>
        <taxon>Gunneridae</taxon>
        <taxon>Pentapetalae</taxon>
        <taxon>rosids</taxon>
        <taxon>fabids</taxon>
        <taxon>Fagales</taxon>
        <taxon>Fagaceae</taxon>
        <taxon>Quercus</taxon>
    </lineage>
</organism>
<feature type="transmembrane region" description="Helical" evidence="6">
    <location>
        <begin position="392"/>
        <end position="415"/>
    </location>
</feature>
<feature type="transmembrane region" description="Helical" evidence="6">
    <location>
        <begin position="20"/>
        <end position="49"/>
    </location>
</feature>
<dbReference type="AlphaFoldDB" id="A0AAN7JCT7"/>
<feature type="transmembrane region" description="Helical" evidence="6">
    <location>
        <begin position="354"/>
        <end position="372"/>
    </location>
</feature>
<reference evidence="7 8" key="1">
    <citation type="journal article" date="2023" name="G3 (Bethesda)">
        <title>A haplotype-resolved chromosome-scale genome for Quercus rubra L. provides insights into the genetics of adaptive traits for red oak species.</title>
        <authorList>
            <person name="Kapoor B."/>
            <person name="Jenkins J."/>
            <person name="Schmutz J."/>
            <person name="Zhebentyayeva T."/>
            <person name="Kuelheim C."/>
            <person name="Coggeshall M."/>
            <person name="Heim C."/>
            <person name="Lasky J.R."/>
            <person name="Leites L."/>
            <person name="Islam-Faridi N."/>
            <person name="Romero-Severson J."/>
            <person name="DeLeo V.L."/>
            <person name="Lucas S.M."/>
            <person name="Lazic D."/>
            <person name="Gailing O."/>
            <person name="Carlson J."/>
            <person name="Staton M."/>
        </authorList>
    </citation>
    <scope>NUCLEOTIDE SEQUENCE [LARGE SCALE GENOMIC DNA]</scope>
    <source>
        <strain evidence="7">Pseudo-F2</strain>
    </source>
</reference>
<feature type="transmembrane region" description="Helical" evidence="6">
    <location>
        <begin position="313"/>
        <end position="333"/>
    </location>
</feature>
<feature type="transmembrane region" description="Helical" evidence="6">
    <location>
        <begin position="476"/>
        <end position="497"/>
    </location>
</feature>
<gene>
    <name evidence="7" type="ORF">RGQ29_000488</name>
</gene>
<comment type="similarity">
    <text evidence="2">Belongs to the major facilitator superfamily. Proton-dependent oligopeptide transporter (POT/PTR) (TC 2.A.17) family.</text>
</comment>
<dbReference type="Gene3D" id="1.20.1250.20">
    <property type="entry name" value="MFS general substrate transporter like domains"/>
    <property type="match status" value="2"/>
</dbReference>
<keyword evidence="5 6" id="KW-0472">Membrane</keyword>
<dbReference type="GO" id="GO:0022857">
    <property type="term" value="F:transmembrane transporter activity"/>
    <property type="evidence" value="ECO:0007669"/>
    <property type="project" value="InterPro"/>
</dbReference>
<sequence>MEQEGREAQISSSGTKRGGWITFPFITGAAAGFTLGGVGWLANLIVFLIQVFNVKSINAAQIYNIANGSTNFFPIIGAIVADSFLGSFAVAAISASISLLGIILITLTVILDPLRPQSCNNGSSLCTPPSNVQYAVLYTGLAMATFGLGGTRFTIATMGANQFDKPKDREIFFNWYFFTFYFASAPQGSPFTSIVRVIVATIQKWKIELSSNIDDYYYKHDGITGTATIPKMSFRFLNRAAFKTEGDVGSDGSIAKPWRICTIQQVEDLKTLIRIFPLWLSGIFLSTPIGVQGSLTILQALTMDRHLGPHFQIPAGSILVLCMISTSVFLAIIDHFLCPMWQKLTRRSPTSLQRIGLGHVLNILSMAISALVEAKRLKIARAHHLQGQPGAIVPMLALWLFPQLVLVGIGEAFHFPGQIALYYQEFPMALRSTSTAMIAMIIGIAYYLSTALIDLVRRVTGWLPNNINNGRLDNVYWLLVVVGVLNLGYYLVCASLYRYQYVEKEEEGSNSGANR</sequence>